<reference evidence="4" key="1">
    <citation type="submission" date="2018-10" db="EMBL/GenBank/DDBJ databases">
        <authorList>
            <consortium name="NARMS: The National Antimicrobial Resistance Monitoring System"/>
        </authorList>
    </citation>
    <scope>NUCLEOTIDE SEQUENCE [LARGE SCALE GENOMIC DNA]</scope>
    <source>
        <strain evidence="4">CVM N17EC0388</strain>
    </source>
</reference>
<evidence type="ECO:0000259" key="3">
    <source>
        <dbReference type="PROSITE" id="PS01124"/>
    </source>
</evidence>
<evidence type="ECO:0000256" key="2">
    <source>
        <dbReference type="ARBA" id="ARBA00023163"/>
    </source>
</evidence>
<evidence type="ECO:0000313" key="4">
    <source>
        <dbReference type="EMBL" id="MHO05270.1"/>
    </source>
</evidence>
<dbReference type="SUPFAM" id="SSF51182">
    <property type="entry name" value="RmlC-like cupins"/>
    <property type="match status" value="1"/>
</dbReference>
<sequence length="230" mass="25457">MSFLHRSCPQGHFTPLHCHPQAQYCYMHDGGGVITGGGASELLVAGQLCFIPTGWEHEFRALRHTRLSLIYTAPSGHAPFGLRQVTPLLAGLFARLAELGEGNEREAYLMVIDHELARAVPQAAQPALAANLDPRLLRVLERVCQAPSVNITLAMLAEDCGASVRTLNRLFLQQLGCTFRQWREQVVMGRARQLQHQGLTLAQIADQLGYEDPGAFSHAFQRFMRCDSAQ</sequence>
<dbReference type="InterPro" id="IPR013096">
    <property type="entry name" value="Cupin_2"/>
</dbReference>
<dbReference type="Gene3D" id="2.60.120.10">
    <property type="entry name" value="Jelly Rolls"/>
    <property type="match status" value="1"/>
</dbReference>
<dbReference type="InterPro" id="IPR018060">
    <property type="entry name" value="HTH_AraC"/>
</dbReference>
<feature type="domain" description="HTH araC/xylS-type" evidence="3">
    <location>
        <begin position="134"/>
        <end position="230"/>
    </location>
</feature>
<dbReference type="Pfam" id="PF12833">
    <property type="entry name" value="HTH_18"/>
    <property type="match status" value="1"/>
</dbReference>
<dbReference type="SUPFAM" id="SSF46689">
    <property type="entry name" value="Homeodomain-like"/>
    <property type="match status" value="2"/>
</dbReference>
<accession>A0A3L0VZ44</accession>
<evidence type="ECO:0000256" key="1">
    <source>
        <dbReference type="ARBA" id="ARBA00023015"/>
    </source>
</evidence>
<gene>
    <name evidence="4" type="ORF">D9F05_12925</name>
</gene>
<dbReference type="PANTHER" id="PTHR11019:SF159">
    <property type="entry name" value="TRANSCRIPTIONAL REGULATOR-RELATED"/>
    <property type="match status" value="1"/>
</dbReference>
<dbReference type="AlphaFoldDB" id="A0A3L0VZ44"/>
<dbReference type="Pfam" id="PF07883">
    <property type="entry name" value="Cupin_2"/>
    <property type="match status" value="1"/>
</dbReference>
<dbReference type="GO" id="GO:0043565">
    <property type="term" value="F:sequence-specific DNA binding"/>
    <property type="evidence" value="ECO:0007669"/>
    <property type="project" value="InterPro"/>
</dbReference>
<dbReference type="PROSITE" id="PS01124">
    <property type="entry name" value="HTH_ARAC_FAMILY_2"/>
    <property type="match status" value="1"/>
</dbReference>
<organism evidence="4">
    <name type="scientific">Escherichia coli</name>
    <dbReference type="NCBI Taxonomy" id="562"/>
    <lineage>
        <taxon>Bacteria</taxon>
        <taxon>Pseudomonadati</taxon>
        <taxon>Pseudomonadota</taxon>
        <taxon>Gammaproteobacteria</taxon>
        <taxon>Enterobacterales</taxon>
        <taxon>Enterobacteriaceae</taxon>
        <taxon>Escherichia</taxon>
    </lineage>
</organism>
<dbReference type="InterPro" id="IPR011051">
    <property type="entry name" value="RmlC_Cupin_sf"/>
</dbReference>
<keyword evidence="1" id="KW-0805">Transcription regulation</keyword>
<dbReference type="InterPro" id="IPR014710">
    <property type="entry name" value="RmlC-like_jellyroll"/>
</dbReference>
<dbReference type="Gene3D" id="1.10.10.60">
    <property type="entry name" value="Homeodomain-like"/>
    <property type="match status" value="1"/>
</dbReference>
<dbReference type="EMBL" id="RNRV01000021">
    <property type="protein sequence ID" value="MHO05270.1"/>
    <property type="molecule type" value="Genomic_DNA"/>
</dbReference>
<dbReference type="SMART" id="SM00342">
    <property type="entry name" value="HTH_ARAC"/>
    <property type="match status" value="1"/>
</dbReference>
<dbReference type="PANTHER" id="PTHR11019">
    <property type="entry name" value="HTH-TYPE TRANSCRIPTIONAL REGULATOR NIMR"/>
    <property type="match status" value="1"/>
</dbReference>
<proteinExistence type="predicted"/>
<keyword evidence="2" id="KW-0804">Transcription</keyword>
<dbReference type="GO" id="GO:0003700">
    <property type="term" value="F:DNA-binding transcription factor activity"/>
    <property type="evidence" value="ECO:0007669"/>
    <property type="project" value="InterPro"/>
</dbReference>
<protein>
    <submittedName>
        <fullName evidence="4">AraC family transcriptional regulator</fullName>
    </submittedName>
</protein>
<name>A0A3L0VZ44_ECOLX</name>
<dbReference type="InterPro" id="IPR009057">
    <property type="entry name" value="Homeodomain-like_sf"/>
</dbReference>
<comment type="caution">
    <text evidence="4">The sequence shown here is derived from an EMBL/GenBank/DDBJ whole genome shotgun (WGS) entry which is preliminary data.</text>
</comment>